<dbReference type="Proteomes" id="UP000291892">
    <property type="component" value="Unassembled WGS sequence"/>
</dbReference>
<evidence type="ECO:0000256" key="1">
    <source>
        <dbReference type="ARBA" id="ARBA00009986"/>
    </source>
</evidence>
<dbReference type="InterPro" id="IPR016160">
    <property type="entry name" value="Ald_DH_CS_CYS"/>
</dbReference>
<keyword evidence="6" id="KW-0558">Oxidation</keyword>
<dbReference type="InterPro" id="IPR015590">
    <property type="entry name" value="Aldehyde_DH_dom"/>
</dbReference>
<evidence type="ECO:0000313" key="11">
    <source>
        <dbReference type="Proteomes" id="UP000291892"/>
    </source>
</evidence>
<dbReference type="InterPro" id="IPR016161">
    <property type="entry name" value="Ald_DH/histidinol_DH"/>
</dbReference>
<dbReference type="GO" id="GO:0016620">
    <property type="term" value="F:oxidoreductase activity, acting on the aldehyde or oxo group of donors, NAD or NADP as acceptor"/>
    <property type="evidence" value="ECO:0007669"/>
    <property type="project" value="InterPro"/>
</dbReference>
<geneLocation type="plasmid" evidence="8">
    <name>pSM141A_Rh17</name>
</geneLocation>
<keyword evidence="8" id="KW-0614">Plasmid</keyword>
<dbReference type="PANTHER" id="PTHR11699">
    <property type="entry name" value="ALDEHYDE DEHYDROGENASE-RELATED"/>
    <property type="match status" value="1"/>
</dbReference>
<dbReference type="InterPro" id="IPR016162">
    <property type="entry name" value="Ald_DH_N"/>
</dbReference>
<comment type="similarity">
    <text evidence="1">Belongs to the aldehyde dehydrogenase family.</text>
</comment>
<evidence type="ECO:0000256" key="6">
    <source>
        <dbReference type="ARBA" id="ARBA00023097"/>
    </source>
</evidence>
<dbReference type="RefSeq" id="WP_130663748.1">
    <property type="nucleotide sequence ID" value="NZ_SIKX01000008.1"/>
</dbReference>
<dbReference type="Gene3D" id="3.40.309.10">
    <property type="entry name" value="Aldehyde Dehydrogenase, Chain A, domain 2"/>
    <property type="match status" value="1"/>
</dbReference>
<evidence type="ECO:0000256" key="3">
    <source>
        <dbReference type="ARBA" id="ARBA00022857"/>
    </source>
</evidence>
<evidence type="ECO:0000259" key="7">
    <source>
        <dbReference type="Pfam" id="PF00171"/>
    </source>
</evidence>
<dbReference type="Proteomes" id="UP000291659">
    <property type="component" value="Unassembled WGS sequence"/>
</dbReference>
<proteinExistence type="inferred from homology"/>
<dbReference type="EMBL" id="SIOX01000008">
    <property type="protein sequence ID" value="TAX67572.1"/>
    <property type="molecule type" value="Genomic_DNA"/>
</dbReference>
<keyword evidence="2" id="KW-0479">Metal-binding</keyword>
<evidence type="ECO:0000256" key="4">
    <source>
        <dbReference type="ARBA" id="ARBA00022958"/>
    </source>
</evidence>
<evidence type="ECO:0000256" key="2">
    <source>
        <dbReference type="ARBA" id="ARBA00022723"/>
    </source>
</evidence>
<keyword evidence="5" id="KW-0560">Oxidoreductase</keyword>
<dbReference type="Pfam" id="PF00171">
    <property type="entry name" value="Aldedh"/>
    <property type="match status" value="1"/>
</dbReference>
<feature type="domain" description="Aldehyde dehydrogenase" evidence="7">
    <location>
        <begin position="31"/>
        <end position="488"/>
    </location>
</feature>
<dbReference type="EMBL" id="SIKX01000008">
    <property type="protein sequence ID" value="TBF01023.1"/>
    <property type="molecule type" value="Genomic_DNA"/>
</dbReference>
<evidence type="ECO:0000313" key="10">
    <source>
        <dbReference type="Proteomes" id="UP000291659"/>
    </source>
</evidence>
<accession>A0AAE8TY16</accession>
<protein>
    <submittedName>
        <fullName evidence="9">Aldehyde dehydrogenase family protein</fullName>
    </submittedName>
</protein>
<dbReference type="InterPro" id="IPR016163">
    <property type="entry name" value="Ald_DH_C"/>
</dbReference>
<dbReference type="GO" id="GO:0046872">
    <property type="term" value="F:metal ion binding"/>
    <property type="evidence" value="ECO:0007669"/>
    <property type="project" value="UniProtKB-KW"/>
</dbReference>
<comment type="caution">
    <text evidence="9">The sequence shown here is derived from an EMBL/GenBank/DDBJ whole genome shotgun (WGS) entry which is preliminary data.</text>
</comment>
<gene>
    <name evidence="9" type="ORF">ELG94_38900</name>
    <name evidence="8" type="ORF">ELH98_30040</name>
</gene>
<evidence type="ECO:0000256" key="5">
    <source>
        <dbReference type="ARBA" id="ARBA00023002"/>
    </source>
</evidence>
<dbReference type="Gene3D" id="3.40.605.10">
    <property type="entry name" value="Aldehyde Dehydrogenase, Chain A, domain 1"/>
    <property type="match status" value="1"/>
</dbReference>
<dbReference type="SUPFAM" id="SSF53720">
    <property type="entry name" value="ALDH-like"/>
    <property type="match status" value="1"/>
</dbReference>
<evidence type="ECO:0000313" key="8">
    <source>
        <dbReference type="EMBL" id="TAX67572.1"/>
    </source>
</evidence>
<reference evidence="10 11" key="1">
    <citation type="submission" date="2019-02" db="EMBL/GenBank/DDBJ databases">
        <title>The genomic architecture of introgression among sibling species of bacteria.</title>
        <authorList>
            <person name="Cavassim M.I.A."/>
            <person name="Moeskjaer S."/>
            <person name="Moslemi C."/>
            <person name="Fields B."/>
            <person name="Bachmann A."/>
            <person name="Vilhjalmsson B."/>
            <person name="Schierup M.H."/>
            <person name="Young J.P.W."/>
            <person name="Andersen S.U."/>
        </authorList>
    </citation>
    <scope>NUCLEOTIDE SEQUENCE [LARGE SCALE GENOMIC DNA]</scope>
    <source>
        <strain evidence="8 10">SM141A</strain>
        <strain evidence="9 11">SM42</strain>
        <plasmid evidence="8">pSM141A_Rh17</plasmid>
    </source>
</reference>
<dbReference type="FunFam" id="3.40.309.10:FF:000012">
    <property type="entry name" value="Betaine aldehyde dehydrogenase"/>
    <property type="match status" value="1"/>
</dbReference>
<dbReference type="AlphaFoldDB" id="A0AAE8TY16"/>
<keyword evidence="3" id="KW-0521">NADP</keyword>
<keyword evidence="10" id="KW-1185">Reference proteome</keyword>
<sequence>MEAQLLQTQPVHSHRTYGHFIDGSLSDASVTLIDRHSPADGRLLARFSAGTSQDVDAAVAAALKAFNRENWRDLSGSARAGLLNKLADLIADNADYLVRLEAEESAKATKMSVYELAMVVEMTRFAASLAVTEKGETHTQLGPLSLGLVTKEPCGVVGMIVPWNFPLICLFQKLPYALAAGCTVVIKPSELTSSTALEIARLASTAGFPQGVINVVTGTGTAVGEALTSHPDVSLISFTGSTGVGRHIAGKCGEAVKRVALELGGKGANIVFADADLDAALDGVLFGFVFNQGEVCAAGSRLLIEESVADAFVSKLAERAKRIVVGHPMDKNADMSALIHEGHMNKVLGYVADGQKEGAILTCGGERLQGQAYDNGFFVGPTILTEVTSSMRVFREEIFGPVLCVTKFKTQEEAIHLANSTDFGLANGVWSKDIDKIFTVARQLKSGTVFANTFLEAAPQLPQGGVKKSGFGRENGLDALNEYLDTKQTYVKLGARQPILAHTIS</sequence>
<organism evidence="9 11">
    <name type="scientific">Rhizobium ruizarguesonis</name>
    <dbReference type="NCBI Taxonomy" id="2081791"/>
    <lineage>
        <taxon>Bacteria</taxon>
        <taxon>Pseudomonadati</taxon>
        <taxon>Pseudomonadota</taxon>
        <taxon>Alphaproteobacteria</taxon>
        <taxon>Hyphomicrobiales</taxon>
        <taxon>Rhizobiaceae</taxon>
        <taxon>Rhizobium/Agrobacterium group</taxon>
        <taxon>Rhizobium</taxon>
    </lineage>
</organism>
<dbReference type="FunFam" id="3.40.605.10:FF:000007">
    <property type="entry name" value="NAD/NADP-dependent betaine aldehyde dehydrogenase"/>
    <property type="match status" value="1"/>
</dbReference>
<evidence type="ECO:0000313" key="9">
    <source>
        <dbReference type="EMBL" id="TBF01023.1"/>
    </source>
</evidence>
<name>A0AAE8TY16_9HYPH</name>
<dbReference type="PROSITE" id="PS00070">
    <property type="entry name" value="ALDEHYDE_DEHYDR_CYS"/>
    <property type="match status" value="1"/>
</dbReference>
<keyword evidence="4" id="KW-0630">Potassium</keyword>